<name>A0AAD4MJR9_9BILA</name>
<comment type="caution">
    <text evidence="2">The sequence shown here is derived from an EMBL/GenBank/DDBJ whole genome shotgun (WGS) entry which is preliminary data.</text>
</comment>
<feature type="transmembrane region" description="Helical" evidence="1">
    <location>
        <begin position="103"/>
        <end position="125"/>
    </location>
</feature>
<protein>
    <submittedName>
        <fullName evidence="2">Uncharacterized protein</fullName>
    </submittedName>
</protein>
<keyword evidence="1" id="KW-0472">Membrane</keyword>
<dbReference type="AlphaFoldDB" id="A0AAD4MJR9"/>
<evidence type="ECO:0000256" key="1">
    <source>
        <dbReference type="SAM" id="Phobius"/>
    </source>
</evidence>
<evidence type="ECO:0000313" key="2">
    <source>
        <dbReference type="EMBL" id="KAI1696317.1"/>
    </source>
</evidence>
<keyword evidence="3" id="KW-1185">Reference proteome</keyword>
<proteinExistence type="predicted"/>
<gene>
    <name evidence="2" type="ORF">DdX_19107</name>
</gene>
<sequence>MDLDYMRTRFGILKFLQMLYFKFDYIALASAACFLYGSITYCCHLFSILKIHRWVLQDDHECIRFARKEMWLSACFSLIFWTAMFIIFATTSDPGQRAALPNATLYILAGIVSGLLAGISGHYAYQIGCKVYPRIQTSGHSDLDHQQLIINQGAAALLMSTQ</sequence>
<reference evidence="2" key="1">
    <citation type="submission" date="2022-01" db="EMBL/GenBank/DDBJ databases">
        <title>Genome Sequence Resource for Two Populations of Ditylenchus destructor, the Migratory Endoparasitic Phytonematode.</title>
        <authorList>
            <person name="Zhang H."/>
            <person name="Lin R."/>
            <person name="Xie B."/>
        </authorList>
    </citation>
    <scope>NUCLEOTIDE SEQUENCE</scope>
    <source>
        <strain evidence="2">BazhouSP</strain>
    </source>
</reference>
<feature type="transmembrane region" description="Helical" evidence="1">
    <location>
        <begin position="70"/>
        <end position="91"/>
    </location>
</feature>
<keyword evidence="1" id="KW-0812">Transmembrane</keyword>
<evidence type="ECO:0000313" key="3">
    <source>
        <dbReference type="Proteomes" id="UP001201812"/>
    </source>
</evidence>
<organism evidence="2 3">
    <name type="scientific">Ditylenchus destructor</name>
    <dbReference type="NCBI Taxonomy" id="166010"/>
    <lineage>
        <taxon>Eukaryota</taxon>
        <taxon>Metazoa</taxon>
        <taxon>Ecdysozoa</taxon>
        <taxon>Nematoda</taxon>
        <taxon>Chromadorea</taxon>
        <taxon>Rhabditida</taxon>
        <taxon>Tylenchina</taxon>
        <taxon>Tylenchomorpha</taxon>
        <taxon>Sphaerularioidea</taxon>
        <taxon>Anguinidae</taxon>
        <taxon>Anguininae</taxon>
        <taxon>Ditylenchus</taxon>
    </lineage>
</organism>
<dbReference type="EMBL" id="JAKKPZ010000335">
    <property type="protein sequence ID" value="KAI1696317.1"/>
    <property type="molecule type" value="Genomic_DNA"/>
</dbReference>
<feature type="transmembrane region" description="Helical" evidence="1">
    <location>
        <begin position="25"/>
        <end position="49"/>
    </location>
</feature>
<dbReference type="Proteomes" id="UP001201812">
    <property type="component" value="Unassembled WGS sequence"/>
</dbReference>
<accession>A0AAD4MJR9</accession>
<keyword evidence="1" id="KW-1133">Transmembrane helix</keyword>